<gene>
    <name evidence="1" type="ORF">A7K69_06335</name>
</gene>
<protein>
    <submittedName>
        <fullName evidence="1">Uncharacterized protein</fullName>
    </submittedName>
</protein>
<accession>A0A1B7KU72</accession>
<sequence length="98" mass="11178">MIASPSFDGAKFFVYEICNDCLIFYSNSRVMNKMSGAEEKWQRGMSMKSSSFPVAHLREKALKQVKDLEKRLREETGEEIVLVAYKHETIATGRGHMG</sequence>
<reference evidence="2" key="1">
    <citation type="submission" date="2016-05" db="EMBL/GenBank/DDBJ databases">
        <authorList>
            <person name="Wang W."/>
            <person name="Zhu L."/>
        </authorList>
    </citation>
    <scope>NUCLEOTIDE SEQUENCE [LARGE SCALE GENOMIC DNA]</scope>
    <source>
        <strain evidence="2">W-2</strain>
    </source>
</reference>
<dbReference type="EMBL" id="LXMA01000012">
    <property type="protein sequence ID" value="OAT73588.1"/>
    <property type="molecule type" value="Genomic_DNA"/>
</dbReference>
<proteinExistence type="predicted"/>
<dbReference type="Proteomes" id="UP000078290">
    <property type="component" value="Unassembled WGS sequence"/>
</dbReference>
<organism evidence="1 2">
    <name type="scientific">Parageobacillus thermoglucosidasius</name>
    <name type="common">Geobacillus thermoglucosidasius</name>
    <dbReference type="NCBI Taxonomy" id="1426"/>
    <lineage>
        <taxon>Bacteria</taxon>
        <taxon>Bacillati</taxon>
        <taxon>Bacillota</taxon>
        <taxon>Bacilli</taxon>
        <taxon>Bacillales</taxon>
        <taxon>Anoxybacillaceae</taxon>
        <taxon>Parageobacillus</taxon>
    </lineage>
</organism>
<evidence type="ECO:0000313" key="1">
    <source>
        <dbReference type="EMBL" id="OAT73588.1"/>
    </source>
</evidence>
<comment type="caution">
    <text evidence="1">The sequence shown here is derived from an EMBL/GenBank/DDBJ whole genome shotgun (WGS) entry which is preliminary data.</text>
</comment>
<name>A0A1B7KU72_PARTM</name>
<evidence type="ECO:0000313" key="2">
    <source>
        <dbReference type="Proteomes" id="UP000078290"/>
    </source>
</evidence>
<dbReference type="AlphaFoldDB" id="A0A1B7KU72"/>